<dbReference type="EMBL" id="FRBD01000010">
    <property type="protein sequence ID" value="SHK70746.1"/>
    <property type="molecule type" value="Genomic_DNA"/>
</dbReference>
<accession>A0A1M6UNI5</accession>
<feature type="transmembrane region" description="Helical" evidence="1">
    <location>
        <begin position="167"/>
        <end position="183"/>
    </location>
</feature>
<sequence length="468" mass="54786">MSFKRLNIFRVKPEERYQSIIALMVIIALNALFIYRMHDLFMQPGFGPYWKAFEHELHLSGYDPLTYLGVSNWDVVYQVYRHPLLSFMIWPLWAINEGLTWVFGVNCVQYLVAALLIFCSYYSYIFLYRIHREVIELSQKDATLMTAYCFSFAYILMSVIVPDHFTISMFLLLITLYISGVCIKKGRKFLWWQSAILFYITAGVTLSNGIKVFLSGFFVNLGKFFRPKYLLLAVILPAALLWGTAIWEYRTYVLPKEKARAEQKAKKQAALEQKVAAMTPEERTKYEEKKAKRDVVLKRQAAKTGTPMENYGFLKWTDISTSRWQSTYENLFGESIQFHQDYFLEDTLVHRPVFVPYRWTLSYCIETLTVLLFVAGIWFGRKSRFLWLCLSCAAFDMFIHLILGFGINEVFIMAPHWLFVLPIATAYLLKSIRHQSLRVVITLLALYLFIYNGYLLTDFLLSPIKTVI</sequence>
<reference evidence="2 3" key="1">
    <citation type="submission" date="2016-11" db="EMBL/GenBank/DDBJ databases">
        <authorList>
            <person name="Jaros S."/>
            <person name="Januszkiewicz K."/>
            <person name="Wedrychowicz H."/>
        </authorList>
    </citation>
    <scope>NUCLEOTIDE SEQUENCE [LARGE SCALE GENOMIC DNA]</scope>
    <source>
        <strain evidence="2 3">KHT3</strain>
    </source>
</reference>
<dbReference type="Proteomes" id="UP000184130">
    <property type="component" value="Unassembled WGS sequence"/>
</dbReference>
<evidence type="ECO:0000313" key="2">
    <source>
        <dbReference type="EMBL" id="SHK70746.1"/>
    </source>
</evidence>
<organism evidence="2 3">
    <name type="scientific">Xylanibacter ruminicola</name>
    <name type="common">Prevotella ruminicola</name>
    <dbReference type="NCBI Taxonomy" id="839"/>
    <lineage>
        <taxon>Bacteria</taxon>
        <taxon>Pseudomonadati</taxon>
        <taxon>Bacteroidota</taxon>
        <taxon>Bacteroidia</taxon>
        <taxon>Bacteroidales</taxon>
        <taxon>Prevotellaceae</taxon>
        <taxon>Xylanibacter</taxon>
    </lineage>
</organism>
<feature type="transmembrane region" description="Helical" evidence="1">
    <location>
        <begin position="385"/>
        <end position="403"/>
    </location>
</feature>
<feature type="transmembrane region" description="Helical" evidence="1">
    <location>
        <begin position="20"/>
        <end position="38"/>
    </location>
</feature>
<name>A0A1M6UNI5_XYLRU</name>
<feature type="transmembrane region" description="Helical" evidence="1">
    <location>
        <begin position="142"/>
        <end position="161"/>
    </location>
</feature>
<dbReference type="AlphaFoldDB" id="A0A1M6UNI5"/>
<keyword evidence="1" id="KW-0812">Transmembrane</keyword>
<feature type="transmembrane region" description="Helical" evidence="1">
    <location>
        <begin position="410"/>
        <end position="429"/>
    </location>
</feature>
<keyword evidence="1" id="KW-1133">Transmembrane helix</keyword>
<gene>
    <name evidence="2" type="ORF">SAMN05216463_11022</name>
</gene>
<proteinExistence type="predicted"/>
<protein>
    <recommendedName>
        <fullName evidence="4">Dolichyl-phosphate-mannose-protein mannosyltransferase</fullName>
    </recommendedName>
</protein>
<keyword evidence="1" id="KW-0472">Membrane</keyword>
<evidence type="ECO:0000256" key="1">
    <source>
        <dbReference type="SAM" id="Phobius"/>
    </source>
</evidence>
<dbReference type="Pfam" id="PF19558">
    <property type="entry name" value="DUF6080"/>
    <property type="match status" value="1"/>
</dbReference>
<dbReference type="InterPro" id="IPR045726">
    <property type="entry name" value="DUF6080"/>
</dbReference>
<evidence type="ECO:0008006" key="4">
    <source>
        <dbReference type="Google" id="ProtNLM"/>
    </source>
</evidence>
<feature type="transmembrane region" description="Helical" evidence="1">
    <location>
        <begin position="229"/>
        <end position="249"/>
    </location>
</feature>
<feature type="transmembrane region" description="Helical" evidence="1">
    <location>
        <begin position="108"/>
        <end position="130"/>
    </location>
</feature>
<evidence type="ECO:0000313" key="3">
    <source>
        <dbReference type="Proteomes" id="UP000184130"/>
    </source>
</evidence>
<feature type="transmembrane region" description="Helical" evidence="1">
    <location>
        <begin position="195"/>
        <end position="217"/>
    </location>
</feature>
<feature type="transmembrane region" description="Helical" evidence="1">
    <location>
        <begin position="435"/>
        <end position="456"/>
    </location>
</feature>